<evidence type="ECO:0000313" key="2">
    <source>
        <dbReference type="Proteomes" id="UP001328107"/>
    </source>
</evidence>
<dbReference type="Proteomes" id="UP001328107">
    <property type="component" value="Unassembled WGS sequence"/>
</dbReference>
<evidence type="ECO:0000313" key="1">
    <source>
        <dbReference type="EMBL" id="GMR35228.1"/>
    </source>
</evidence>
<keyword evidence="2" id="KW-1185">Reference proteome</keyword>
<gene>
    <name evidence="1" type="ORF">PMAYCL1PPCAC_05423</name>
</gene>
<sequence length="66" mass="7321">PSFPMLSEGATEGRHLAKMLWFPADLLLAKQASEGSRSIQQGMTQPSLQYTISQEGTTLRSNYYSL</sequence>
<name>A0AAN4Z6I7_9BILA</name>
<comment type="caution">
    <text evidence="1">The sequence shown here is derived from an EMBL/GenBank/DDBJ whole genome shotgun (WGS) entry which is preliminary data.</text>
</comment>
<feature type="non-terminal residue" evidence="1">
    <location>
        <position position="1"/>
    </location>
</feature>
<organism evidence="1 2">
    <name type="scientific">Pristionchus mayeri</name>
    <dbReference type="NCBI Taxonomy" id="1317129"/>
    <lineage>
        <taxon>Eukaryota</taxon>
        <taxon>Metazoa</taxon>
        <taxon>Ecdysozoa</taxon>
        <taxon>Nematoda</taxon>
        <taxon>Chromadorea</taxon>
        <taxon>Rhabditida</taxon>
        <taxon>Rhabditina</taxon>
        <taxon>Diplogasteromorpha</taxon>
        <taxon>Diplogasteroidea</taxon>
        <taxon>Neodiplogasteridae</taxon>
        <taxon>Pristionchus</taxon>
    </lineage>
</organism>
<dbReference type="EMBL" id="BTRK01000002">
    <property type="protein sequence ID" value="GMR35228.1"/>
    <property type="molecule type" value="Genomic_DNA"/>
</dbReference>
<protein>
    <submittedName>
        <fullName evidence="1">Uncharacterized protein</fullName>
    </submittedName>
</protein>
<dbReference type="AlphaFoldDB" id="A0AAN4Z6I7"/>
<proteinExistence type="predicted"/>
<accession>A0AAN4Z6I7</accession>
<reference evidence="2" key="1">
    <citation type="submission" date="2022-10" db="EMBL/GenBank/DDBJ databases">
        <title>Genome assembly of Pristionchus species.</title>
        <authorList>
            <person name="Yoshida K."/>
            <person name="Sommer R.J."/>
        </authorList>
    </citation>
    <scope>NUCLEOTIDE SEQUENCE [LARGE SCALE GENOMIC DNA]</scope>
    <source>
        <strain evidence="2">RS5460</strain>
    </source>
</reference>